<evidence type="ECO:0000313" key="3">
    <source>
        <dbReference type="Proteomes" id="UP000033140"/>
    </source>
</evidence>
<dbReference type="Proteomes" id="UP000033140">
    <property type="component" value="Unassembled WGS sequence"/>
</dbReference>
<proteinExistence type="predicted"/>
<feature type="region of interest" description="Disordered" evidence="1">
    <location>
        <begin position="388"/>
        <end position="427"/>
    </location>
</feature>
<feature type="region of interest" description="Disordered" evidence="1">
    <location>
        <begin position="439"/>
        <end position="471"/>
    </location>
</feature>
<sequence>MSPITPVNFCAEYVTTVRDIASPGHVEQNCGTQHCGILTVKANDSAQISEKRVRGKVTFASEVSKTVVYDPTQAPRPNERSEPASPEVQSSAEKAGDTRALLLSRLAASAPPPKPAKQKVTFAIVSFALNYDIIPDPCPPVKFRTSLEPLTEFTRHLQLAMDYANGQMSFLPLCIMDYAVAFVNWLAKEIENPTLHRYPQGKHPRGPVEILNAYESYKNKLNFTRAYFVKIWGPGSQFDVGLSRAADVLPTVAEMVKQRLRVERKLPPILKNDAGFQTRYVQPPKRSKFTLTESELDRKIELQGERLVKKLRAVDSVGCYTRVPKNKNPRDLGLKSALRRTGHAAPKRKHDSSTPSPPQAQQRPHLPPRPSTPMARPRGLKELREAGMPRLSVTMQAPSPPATVQEEADEEPAPPSPVPSSTGFGLGTKTLCLLGFGKAKRRASESSTESEKREMKKSLLSPMNKIRSLGW</sequence>
<protein>
    <submittedName>
        <fullName evidence="2">Uncharacterized protein</fullName>
    </submittedName>
</protein>
<reference evidence="2 3" key="3">
    <citation type="journal article" date="2015" name="Genome Announc.">
        <title>Draft Genome Sequence of the Archiascomycetous Yeast Saitoella complicata.</title>
        <authorList>
            <person name="Yamauchi K."/>
            <person name="Kondo S."/>
            <person name="Hamamoto M."/>
            <person name="Takahashi Y."/>
            <person name="Ogura Y."/>
            <person name="Hayashi T."/>
            <person name="Nishida H."/>
        </authorList>
    </citation>
    <scope>NUCLEOTIDE SEQUENCE [LARGE SCALE GENOMIC DNA]</scope>
    <source>
        <strain evidence="2 3">NRRL Y-17804</strain>
    </source>
</reference>
<evidence type="ECO:0000256" key="1">
    <source>
        <dbReference type="SAM" id="MobiDB-lite"/>
    </source>
</evidence>
<feature type="region of interest" description="Disordered" evidence="1">
    <location>
        <begin position="68"/>
        <end position="93"/>
    </location>
</feature>
<gene>
    <name evidence="2" type="ORF">G7K_2832-t1</name>
</gene>
<dbReference type="RefSeq" id="XP_019023061.1">
    <property type="nucleotide sequence ID" value="XM_019171401.1"/>
</dbReference>
<feature type="compositionally biased region" description="Basic residues" evidence="1">
    <location>
        <begin position="340"/>
        <end position="350"/>
    </location>
</feature>
<reference evidence="2 3" key="1">
    <citation type="journal article" date="2011" name="J. Gen. Appl. Microbiol.">
        <title>Draft genome sequencing of the enigmatic yeast Saitoella complicata.</title>
        <authorList>
            <person name="Nishida H."/>
            <person name="Hamamoto M."/>
            <person name="Sugiyama J."/>
        </authorList>
    </citation>
    <scope>NUCLEOTIDE SEQUENCE [LARGE SCALE GENOMIC DNA]</scope>
    <source>
        <strain evidence="2 3">NRRL Y-17804</strain>
    </source>
</reference>
<comment type="caution">
    <text evidence="2">The sequence shown here is derived from an EMBL/GenBank/DDBJ whole genome shotgun (WGS) entry which is preliminary data.</text>
</comment>
<keyword evidence="3" id="KW-1185">Reference proteome</keyword>
<evidence type="ECO:0000313" key="2">
    <source>
        <dbReference type="EMBL" id="GAO48662.1"/>
    </source>
</evidence>
<reference evidence="2 3" key="2">
    <citation type="journal article" date="2014" name="J. Gen. Appl. Microbiol.">
        <title>The early diverging ascomycetous budding yeast Saitoella complicata has three histone deacetylases belonging to the Clr6, Hos2, and Rpd3 lineages.</title>
        <authorList>
            <person name="Nishida H."/>
            <person name="Matsumoto T."/>
            <person name="Kondo S."/>
            <person name="Hamamoto M."/>
            <person name="Yoshikawa H."/>
        </authorList>
    </citation>
    <scope>NUCLEOTIDE SEQUENCE [LARGE SCALE GENOMIC DNA]</scope>
    <source>
        <strain evidence="2 3">NRRL Y-17804</strain>
    </source>
</reference>
<organism evidence="2 3">
    <name type="scientific">Saitoella complicata (strain BCRC 22490 / CBS 7301 / JCM 7358 / NBRC 10748 / NRRL Y-17804)</name>
    <dbReference type="NCBI Taxonomy" id="698492"/>
    <lineage>
        <taxon>Eukaryota</taxon>
        <taxon>Fungi</taxon>
        <taxon>Dikarya</taxon>
        <taxon>Ascomycota</taxon>
        <taxon>Taphrinomycotina</taxon>
        <taxon>Taphrinomycotina incertae sedis</taxon>
        <taxon>Saitoella</taxon>
    </lineage>
</organism>
<name>A0A0E9NFL9_SAICN</name>
<accession>A0A0E9NFL9</accession>
<dbReference type="AlphaFoldDB" id="A0A0E9NFL9"/>
<feature type="region of interest" description="Disordered" evidence="1">
    <location>
        <begin position="340"/>
        <end position="376"/>
    </location>
</feature>
<dbReference type="EMBL" id="BACD03000016">
    <property type="protein sequence ID" value="GAO48662.1"/>
    <property type="molecule type" value="Genomic_DNA"/>
</dbReference>